<feature type="transmembrane region" description="Helical" evidence="2">
    <location>
        <begin position="59"/>
        <end position="82"/>
    </location>
</feature>
<evidence type="ECO:0000259" key="4">
    <source>
        <dbReference type="Pfam" id="PF23601"/>
    </source>
</evidence>
<name>A0A1H6UWU6_9EURY</name>
<evidence type="ECO:0000256" key="2">
    <source>
        <dbReference type="SAM" id="Phobius"/>
    </source>
</evidence>
<keyword evidence="2" id="KW-1133">Transmembrane helix</keyword>
<dbReference type="OrthoDB" id="235883at2157"/>
<feature type="compositionally biased region" description="Gly residues" evidence="1">
    <location>
        <begin position="179"/>
        <end position="188"/>
    </location>
</feature>
<gene>
    <name evidence="5" type="ORF">SAMN05444271_11336</name>
</gene>
<dbReference type="EMBL" id="FNYR01000013">
    <property type="protein sequence ID" value="SEI95134.1"/>
    <property type="molecule type" value="Genomic_DNA"/>
</dbReference>
<dbReference type="KEGG" id="hae:halTADL_1655"/>
<feature type="domain" description="Cell division protein A C-terminal" evidence="4">
    <location>
        <begin position="266"/>
        <end position="307"/>
    </location>
</feature>
<dbReference type="AlphaFoldDB" id="A0A1H6UWU6"/>
<dbReference type="InterPro" id="IPR055564">
    <property type="entry name" value="CdpA_C"/>
</dbReference>
<dbReference type="InterPro" id="IPR055563">
    <property type="entry name" value="CdpA_N"/>
</dbReference>
<dbReference type="RefSeq" id="WP_089672703.1">
    <property type="nucleotide sequence ID" value="NZ_CP024845.1"/>
</dbReference>
<keyword evidence="2" id="KW-0812">Transmembrane</keyword>
<feature type="domain" description="Cell division protein A N-terminal" evidence="3">
    <location>
        <begin position="2"/>
        <end position="156"/>
    </location>
</feature>
<accession>A0A2H4Q212</accession>
<feature type="compositionally biased region" description="Polar residues" evidence="1">
    <location>
        <begin position="198"/>
        <end position="240"/>
    </location>
</feature>
<dbReference type="GeneID" id="35002444"/>
<evidence type="ECO:0000313" key="6">
    <source>
        <dbReference type="Proteomes" id="UP000198888"/>
    </source>
</evidence>
<feature type="region of interest" description="Disordered" evidence="1">
    <location>
        <begin position="176"/>
        <end position="265"/>
    </location>
</feature>
<sequence length="307" mass="31619">MTDLSEAYEGSVASQQGRHRLYLGVGLFLAGAVLLLAGIVIAGSGLLTSQGYSLGETRWLGGILGGIGLPAVILGVFTILPASRRTRSAALIGASLSLFGVAIFSHAYPCQWIGTTCANPGIDLTLPTAGIYTIGTLTTIGCLLVGIANFKIRNNPGGTVTMEVTRQGETKTVEVQEANGGGLGGIGFFGSTPDGEVDTQTNSGPQHQAVDTPTSDGGATANSISSPLDSSQTASGTQPDATGVDHIGPGSPSQSAGETPTESSVDRYCGSCVQFKYVRTDSGIRPYCAHHDELMDDMDACDDWQSR</sequence>
<keyword evidence="6" id="KW-1185">Reference proteome</keyword>
<accession>A0A1H6UWU6</accession>
<organism evidence="5 6">
    <name type="scientific">Halohasta litchfieldiae</name>
    <dbReference type="NCBI Taxonomy" id="1073996"/>
    <lineage>
        <taxon>Archaea</taxon>
        <taxon>Methanobacteriati</taxon>
        <taxon>Methanobacteriota</taxon>
        <taxon>Stenosarchaea group</taxon>
        <taxon>Halobacteria</taxon>
        <taxon>Halobacteriales</taxon>
        <taxon>Haloferacaceae</taxon>
        <taxon>Halohasta</taxon>
    </lineage>
</organism>
<protein>
    <submittedName>
        <fullName evidence="5">Uncharacterized protein</fullName>
    </submittedName>
</protein>
<feature type="transmembrane region" description="Helical" evidence="2">
    <location>
        <begin position="21"/>
        <end position="47"/>
    </location>
</feature>
<dbReference type="Pfam" id="PF23600">
    <property type="entry name" value="CdpA_N"/>
    <property type="match status" value="1"/>
</dbReference>
<keyword evidence="2" id="KW-0472">Membrane</keyword>
<evidence type="ECO:0000259" key="3">
    <source>
        <dbReference type="Pfam" id="PF23600"/>
    </source>
</evidence>
<proteinExistence type="predicted"/>
<evidence type="ECO:0000313" key="5">
    <source>
        <dbReference type="EMBL" id="SEI95134.1"/>
    </source>
</evidence>
<feature type="compositionally biased region" description="Polar residues" evidence="1">
    <location>
        <begin position="251"/>
        <end position="263"/>
    </location>
</feature>
<evidence type="ECO:0000256" key="1">
    <source>
        <dbReference type="SAM" id="MobiDB-lite"/>
    </source>
</evidence>
<dbReference type="STRING" id="1073996.SAMN05444271_11336"/>
<feature type="transmembrane region" description="Helical" evidence="2">
    <location>
        <begin position="89"/>
        <end position="109"/>
    </location>
</feature>
<reference evidence="5 6" key="1">
    <citation type="submission" date="2016-10" db="EMBL/GenBank/DDBJ databases">
        <authorList>
            <person name="de Groot N.N."/>
        </authorList>
    </citation>
    <scope>NUCLEOTIDE SEQUENCE [LARGE SCALE GENOMIC DNA]</scope>
    <source>
        <strain evidence="5 6">DSM 22187</strain>
    </source>
</reference>
<dbReference type="Pfam" id="PF23601">
    <property type="entry name" value="CdpA_C"/>
    <property type="match status" value="1"/>
</dbReference>
<dbReference type="Proteomes" id="UP000198888">
    <property type="component" value="Unassembled WGS sequence"/>
</dbReference>
<feature type="transmembrane region" description="Helical" evidence="2">
    <location>
        <begin position="129"/>
        <end position="150"/>
    </location>
</feature>